<evidence type="ECO:0000313" key="3">
    <source>
        <dbReference type="Proteomes" id="UP000281028"/>
    </source>
</evidence>
<dbReference type="OrthoDB" id="664260at2"/>
<accession>A0A9Q5DD04</accession>
<evidence type="ECO:0000313" key="2">
    <source>
        <dbReference type="EMBL" id="NSL90326.1"/>
    </source>
</evidence>
<reference evidence="2" key="1">
    <citation type="submission" date="2020-05" db="EMBL/GenBank/DDBJ databases">
        <title>Chitinophaga laudate sp. nov., isolated from a tropical peat swamp.</title>
        <authorList>
            <person name="Goh C.B.S."/>
            <person name="Lee M.S."/>
            <person name="Parimannan S."/>
            <person name="Pasbakhsh P."/>
            <person name="Yule C.M."/>
            <person name="Rajandas H."/>
            <person name="Loke S."/>
            <person name="Croft L."/>
            <person name="Tan J.B.L."/>
        </authorList>
    </citation>
    <scope>NUCLEOTIDE SEQUENCE</scope>
    <source>
        <strain evidence="2">Mgbs1</strain>
    </source>
</reference>
<evidence type="ECO:0000256" key="1">
    <source>
        <dbReference type="SAM" id="Phobius"/>
    </source>
</evidence>
<dbReference type="Proteomes" id="UP000281028">
    <property type="component" value="Unassembled WGS sequence"/>
</dbReference>
<keyword evidence="1" id="KW-0812">Transmembrane</keyword>
<name>A0A9Q5DD04_9BACT</name>
<proteinExistence type="predicted"/>
<dbReference type="EMBL" id="RIAR02000001">
    <property type="protein sequence ID" value="NSL90326.1"/>
    <property type="molecule type" value="Genomic_DNA"/>
</dbReference>
<comment type="caution">
    <text evidence="2">The sequence shown here is derived from an EMBL/GenBank/DDBJ whole genome shotgun (WGS) entry which is preliminary data.</text>
</comment>
<keyword evidence="3" id="KW-1185">Reference proteome</keyword>
<keyword evidence="1" id="KW-0472">Membrane</keyword>
<keyword evidence="1" id="KW-1133">Transmembrane helix</keyword>
<gene>
    <name evidence="2" type="ORF">ECE50_026070</name>
</gene>
<sequence>MQCILTLYAQPLLSPLGRDAGNYSYHFHDVYSANMHPAALPLLPGLSAGIYSERRFMLKDISLYMAMLGIPAGMGAFGLMVARFGNPLYYRQQVSGAYGHRIGHNVSTGLQFSYMSQAVQGYGTASALSVTGGTLGRLWQHVYAGLLIRYTQLLPLLYSGGVGIEASKDCLFSAGFETGGGMVTTGSVNMQYRIASRLGLRLGITTMPGYCHAGFALQLHTLHIAVGTGFHPQLGFTPSTTIIWQQQEK</sequence>
<dbReference type="AlphaFoldDB" id="A0A9Q5DD04"/>
<protein>
    <submittedName>
        <fullName evidence="2">Uncharacterized protein</fullName>
    </submittedName>
</protein>
<feature type="transmembrane region" description="Helical" evidence="1">
    <location>
        <begin position="61"/>
        <end position="82"/>
    </location>
</feature>
<organism evidence="2 3">
    <name type="scientific">Chitinophaga solisilvae</name>
    <dbReference type="NCBI Taxonomy" id="1233460"/>
    <lineage>
        <taxon>Bacteria</taxon>
        <taxon>Pseudomonadati</taxon>
        <taxon>Bacteroidota</taxon>
        <taxon>Chitinophagia</taxon>
        <taxon>Chitinophagales</taxon>
        <taxon>Chitinophagaceae</taxon>
        <taxon>Chitinophaga</taxon>
    </lineage>
</organism>